<evidence type="ECO:0000313" key="3">
    <source>
        <dbReference type="EMBL" id="KKW31779.1"/>
    </source>
</evidence>
<dbReference type="Proteomes" id="UP000034445">
    <property type="component" value="Unassembled WGS sequence"/>
</dbReference>
<keyword evidence="1 3" id="KW-0808">Transferase</keyword>
<dbReference type="PROSITE" id="PS00101">
    <property type="entry name" value="HEXAPEP_TRANSFERASES"/>
    <property type="match status" value="1"/>
</dbReference>
<gene>
    <name evidence="3" type="ORF">UY74_C0007G0008</name>
</gene>
<dbReference type="Pfam" id="PF00132">
    <property type="entry name" value="Hexapep"/>
    <property type="match status" value="2"/>
</dbReference>
<evidence type="ECO:0000256" key="1">
    <source>
        <dbReference type="ARBA" id="ARBA00022679"/>
    </source>
</evidence>
<reference evidence="3 4" key="1">
    <citation type="journal article" date="2015" name="Nature">
        <title>rRNA introns, odd ribosomes, and small enigmatic genomes across a large radiation of phyla.</title>
        <authorList>
            <person name="Brown C.T."/>
            <person name="Hug L.A."/>
            <person name="Thomas B.C."/>
            <person name="Sharon I."/>
            <person name="Castelle C.J."/>
            <person name="Singh A."/>
            <person name="Wilkins M.J."/>
            <person name="Williams K.H."/>
            <person name="Banfield J.F."/>
        </authorList>
    </citation>
    <scope>NUCLEOTIDE SEQUENCE [LARGE SCALE GENOMIC DNA]</scope>
</reference>
<dbReference type="InterPro" id="IPR001451">
    <property type="entry name" value="Hexapep"/>
</dbReference>
<evidence type="ECO:0000256" key="2">
    <source>
        <dbReference type="ARBA" id="ARBA00022737"/>
    </source>
</evidence>
<organism evidence="3 4">
    <name type="scientific">Candidatus Kaiserbacteria bacterium GW2011_GWC2_52_8b</name>
    <dbReference type="NCBI Taxonomy" id="1618676"/>
    <lineage>
        <taxon>Bacteria</taxon>
        <taxon>Candidatus Kaiseribacteriota</taxon>
    </lineage>
</organism>
<dbReference type="EMBL" id="LCRF01000007">
    <property type="protein sequence ID" value="KKW31779.1"/>
    <property type="molecule type" value="Genomic_DNA"/>
</dbReference>
<dbReference type="InterPro" id="IPR011004">
    <property type="entry name" value="Trimer_LpxA-like_sf"/>
</dbReference>
<comment type="caution">
    <text evidence="3">The sequence shown here is derived from an EMBL/GenBank/DDBJ whole genome shotgun (WGS) entry which is preliminary data.</text>
</comment>
<proteinExistence type="predicted"/>
<dbReference type="CDD" id="cd03358">
    <property type="entry name" value="LbH_WxcM_N_like"/>
    <property type="match status" value="1"/>
</dbReference>
<dbReference type="Gene3D" id="2.160.10.10">
    <property type="entry name" value="Hexapeptide repeat proteins"/>
    <property type="match status" value="1"/>
</dbReference>
<dbReference type="PANTHER" id="PTHR43300">
    <property type="entry name" value="ACETYLTRANSFERASE"/>
    <property type="match status" value="1"/>
</dbReference>
<name>A0A0G2AGV6_9BACT</name>
<dbReference type="GO" id="GO:0016740">
    <property type="term" value="F:transferase activity"/>
    <property type="evidence" value="ECO:0007669"/>
    <property type="project" value="UniProtKB-KW"/>
</dbReference>
<accession>A0A0G2AGV6</accession>
<protein>
    <submittedName>
        <fullName evidence="3">Transferase hexapeptide repeat containing protein</fullName>
    </submittedName>
</protein>
<sequence>MKYKIHPNVSVGDGSTIEEWVSLGIPPRGARSGELPLSIGKGAVLRHGTAVYAGGTIGDSFSTGHHAVIRERVSVGRNVSIGSGSEISPFATIGSNVRIHSRCFIAEHTVIEDDVKIAPGVVMADLKYTFLPEKRKVRAGPVIRRGAYIGVGAIILPGVVIGEGSLVGAAAVVTKDVPSGVIVIGNPARFYMTVEERLSSIGDKDESE</sequence>
<dbReference type="AlphaFoldDB" id="A0A0G2AGV6"/>
<dbReference type="InterPro" id="IPR050179">
    <property type="entry name" value="Trans_hexapeptide_repeat"/>
</dbReference>
<keyword evidence="2" id="KW-0677">Repeat</keyword>
<dbReference type="InterPro" id="IPR018357">
    <property type="entry name" value="Hexapep_transf_CS"/>
</dbReference>
<evidence type="ECO:0000313" key="4">
    <source>
        <dbReference type="Proteomes" id="UP000034445"/>
    </source>
</evidence>
<dbReference type="SUPFAM" id="SSF51161">
    <property type="entry name" value="Trimeric LpxA-like enzymes"/>
    <property type="match status" value="1"/>
</dbReference>